<feature type="region of interest" description="Disordered" evidence="3">
    <location>
        <begin position="306"/>
        <end position="339"/>
    </location>
</feature>
<dbReference type="InterPro" id="IPR050216">
    <property type="entry name" value="LRR_domain-containing"/>
</dbReference>
<keyword evidence="6" id="KW-1185">Reference proteome</keyword>
<dbReference type="PROSITE" id="PS50021">
    <property type="entry name" value="CH"/>
    <property type="match status" value="1"/>
</dbReference>
<sequence>MNVTLPFLGGGGGQGGVGAVPALSNHHLSNGPHWNPGINQHQHHLHTTRSLDRALEDSVCSGTLNLSGRKLRDYPGLSYDLTDTTQADLSKNRLTEIPPEVCLFAPLESLNLYHNCIKCIPEAIINLQMLTYLNISRNLLSTLPKYLFNLPLKVLVVSNNKLLSVPEEIGKAKELMELDISCNEIQVLPPQVGRLRSLRELNIRRNCLHMLPEELADLPLIRLDFSCNKITEIPPVYRRLRQLQHIILDNNPMQSPPAQICLKGKVHIFKYLNIQACRMDKKPDSLDLPSLGKRCLPQPLTDSMEDFYPSKNHAPDSGIGSDNGDKRLSATEPSDDDTISLHSQVSETARADALSLLSKMDSGKGKTCLDAKVMLLDSCHYSRVTHLVNAIIGSIVGIGFGFKLNCHVPVSCSSEKDQLVEEDEDELKEVLDLRKIACPVLWPFNFVFLQPSSSCSFDGSLKSESDTEPKWPEVPPVLNQNEERRRNKYLRKDHLKVDFCRSQPICFLYVGVAFCRSSRQELSDPSFTMRRKMEHLREEMEQIGVLRQNLESRLKVLLPDDVGAALMDGVVLCHLANHIRPRSVASIHVPSPAVPKLSMAKCRRNVENFLDACKKLGVSQDKLCLPHHILEERGLVKVGMTVQALLELPASKPTQLSAV</sequence>
<dbReference type="Gene3D" id="1.10.418.10">
    <property type="entry name" value="Calponin-like domain"/>
    <property type="match status" value="1"/>
</dbReference>
<evidence type="ECO:0000256" key="3">
    <source>
        <dbReference type="SAM" id="MobiDB-lite"/>
    </source>
</evidence>
<dbReference type="InterPro" id="IPR003591">
    <property type="entry name" value="Leu-rich_rpt_typical-subtyp"/>
</dbReference>
<evidence type="ECO:0000313" key="6">
    <source>
        <dbReference type="Proteomes" id="UP000694395"/>
    </source>
</evidence>
<protein>
    <submittedName>
        <fullName evidence="5">Leucine-rich repeats and calponin homology (CH) domain containing 2</fullName>
    </submittedName>
</protein>
<dbReference type="FunFam" id="1.10.418.10:FF:000021">
    <property type="entry name" value="Leucine-rich repeat and calponin homology domain-containing protein 1 isoform 3"/>
    <property type="match status" value="1"/>
</dbReference>
<dbReference type="Ensembl" id="ENSOMYT00000122486.1">
    <property type="protein sequence ID" value="ENSOMYP00000129115.1"/>
    <property type="gene ID" value="ENSOMYG00000062549.1"/>
</dbReference>
<dbReference type="SUPFAM" id="SSF47576">
    <property type="entry name" value="Calponin-homology domain, CH-domain"/>
    <property type="match status" value="1"/>
</dbReference>
<dbReference type="SMART" id="SM00369">
    <property type="entry name" value="LRR_TYP"/>
    <property type="match status" value="5"/>
</dbReference>
<keyword evidence="2" id="KW-0677">Repeat</keyword>
<dbReference type="Pfam" id="PF00307">
    <property type="entry name" value="CH"/>
    <property type="match status" value="1"/>
</dbReference>
<dbReference type="FunFam" id="3.80.10.10:FF:000007">
    <property type="entry name" value="Leucine-rich repeat and calponin homology domain-containing protein 1 isoform 3"/>
    <property type="match status" value="1"/>
</dbReference>
<evidence type="ECO:0000256" key="1">
    <source>
        <dbReference type="ARBA" id="ARBA00022614"/>
    </source>
</evidence>
<dbReference type="InterPro" id="IPR001611">
    <property type="entry name" value="Leu-rich_rpt"/>
</dbReference>
<evidence type="ECO:0000256" key="2">
    <source>
        <dbReference type="ARBA" id="ARBA00022737"/>
    </source>
</evidence>
<dbReference type="SUPFAM" id="SSF52058">
    <property type="entry name" value="L domain-like"/>
    <property type="match status" value="1"/>
</dbReference>
<evidence type="ECO:0000313" key="5">
    <source>
        <dbReference type="Ensembl" id="ENSOMYP00000129115.1"/>
    </source>
</evidence>
<dbReference type="InterPro" id="IPR036872">
    <property type="entry name" value="CH_dom_sf"/>
</dbReference>
<name>A0A8K9X832_ONCMY</name>
<evidence type="ECO:0000259" key="4">
    <source>
        <dbReference type="PROSITE" id="PS50021"/>
    </source>
</evidence>
<reference evidence="5" key="1">
    <citation type="submission" date="2020-07" db="EMBL/GenBank/DDBJ databases">
        <title>A long reads based de novo assembly of the rainbow trout Arlee double haploid line genome.</title>
        <authorList>
            <person name="Gao G."/>
            <person name="Palti Y."/>
        </authorList>
    </citation>
    <scope>NUCLEOTIDE SEQUENCE [LARGE SCALE GENOMIC DNA]</scope>
</reference>
<dbReference type="InterPro" id="IPR001715">
    <property type="entry name" value="CH_dom"/>
</dbReference>
<dbReference type="PANTHER" id="PTHR48051:SF14">
    <property type="entry name" value="LEUCINE-RICH REPEAT AND CALPONIN HOMOLOGY DOMAIN-CONTAINING PROTEIN 2 ISOFORM X1"/>
    <property type="match status" value="1"/>
</dbReference>
<dbReference type="Pfam" id="PF13855">
    <property type="entry name" value="LRR_8"/>
    <property type="match status" value="2"/>
</dbReference>
<accession>A0A8K9X832</accession>
<feature type="domain" description="Calponin-homology (CH)" evidence="4">
    <location>
        <begin position="536"/>
        <end position="649"/>
    </location>
</feature>
<reference evidence="5" key="3">
    <citation type="submission" date="2025-09" db="UniProtKB">
        <authorList>
            <consortium name="Ensembl"/>
        </authorList>
    </citation>
    <scope>IDENTIFICATION</scope>
</reference>
<dbReference type="GeneTree" id="ENSGT00940000160039"/>
<keyword evidence="1" id="KW-0433">Leucine-rich repeat</keyword>
<dbReference type="SMART" id="SM00033">
    <property type="entry name" value="CH"/>
    <property type="match status" value="1"/>
</dbReference>
<dbReference type="AlphaFoldDB" id="A0A8K9X832"/>
<dbReference type="Gene3D" id="3.80.10.10">
    <property type="entry name" value="Ribonuclease Inhibitor"/>
    <property type="match status" value="2"/>
</dbReference>
<dbReference type="PANTHER" id="PTHR48051">
    <property type="match status" value="1"/>
</dbReference>
<dbReference type="PROSITE" id="PS51450">
    <property type="entry name" value="LRR"/>
    <property type="match status" value="1"/>
</dbReference>
<reference evidence="5" key="2">
    <citation type="submission" date="2025-08" db="UniProtKB">
        <authorList>
            <consortium name="Ensembl"/>
        </authorList>
    </citation>
    <scope>IDENTIFICATION</scope>
</reference>
<dbReference type="Proteomes" id="UP000694395">
    <property type="component" value="Chromosome Y"/>
</dbReference>
<dbReference type="InterPro" id="IPR032675">
    <property type="entry name" value="LRR_dom_sf"/>
</dbReference>
<dbReference type="CDD" id="cd21271">
    <property type="entry name" value="CH_LRCH2"/>
    <property type="match status" value="1"/>
</dbReference>
<organism evidence="5 6">
    <name type="scientific">Oncorhynchus mykiss</name>
    <name type="common">Rainbow trout</name>
    <name type="synonym">Salmo gairdneri</name>
    <dbReference type="NCBI Taxonomy" id="8022"/>
    <lineage>
        <taxon>Eukaryota</taxon>
        <taxon>Metazoa</taxon>
        <taxon>Chordata</taxon>
        <taxon>Craniata</taxon>
        <taxon>Vertebrata</taxon>
        <taxon>Euteleostomi</taxon>
        <taxon>Actinopterygii</taxon>
        <taxon>Neopterygii</taxon>
        <taxon>Teleostei</taxon>
        <taxon>Protacanthopterygii</taxon>
        <taxon>Salmoniformes</taxon>
        <taxon>Salmonidae</taxon>
        <taxon>Salmoninae</taxon>
        <taxon>Oncorhynchus</taxon>
    </lineage>
</organism>
<dbReference type="GO" id="GO:0005737">
    <property type="term" value="C:cytoplasm"/>
    <property type="evidence" value="ECO:0007669"/>
    <property type="project" value="TreeGrafter"/>
</dbReference>
<proteinExistence type="predicted"/>